<name>A0A9D1AJ03_9FIRM</name>
<dbReference type="EMBL" id="DVGY01000120">
    <property type="protein sequence ID" value="HIR41257.1"/>
    <property type="molecule type" value="Genomic_DNA"/>
</dbReference>
<reference evidence="1" key="2">
    <citation type="journal article" date="2021" name="PeerJ">
        <title>Extensive microbial diversity within the chicken gut microbiome revealed by metagenomics and culture.</title>
        <authorList>
            <person name="Gilroy R."/>
            <person name="Ravi A."/>
            <person name="Getino M."/>
            <person name="Pursley I."/>
            <person name="Horton D.L."/>
            <person name="Alikhan N.F."/>
            <person name="Baker D."/>
            <person name="Gharbi K."/>
            <person name="Hall N."/>
            <person name="Watson M."/>
            <person name="Adriaenssens E.M."/>
            <person name="Foster-Nyarko E."/>
            <person name="Jarju S."/>
            <person name="Secka A."/>
            <person name="Antonio M."/>
            <person name="Oren A."/>
            <person name="Chaudhuri R.R."/>
            <person name="La Ragione R."/>
            <person name="Hildebrand F."/>
            <person name="Pallen M.J."/>
        </authorList>
    </citation>
    <scope>NUCLEOTIDE SEQUENCE</scope>
    <source>
        <strain evidence="1">CHK184-25365</strain>
    </source>
</reference>
<dbReference type="Pfam" id="PF09709">
    <property type="entry name" value="Cas_Csd1"/>
    <property type="match status" value="1"/>
</dbReference>
<organism evidence="1 2">
    <name type="scientific">Candidatus Egerieicola pullicola</name>
    <dbReference type="NCBI Taxonomy" id="2840775"/>
    <lineage>
        <taxon>Bacteria</taxon>
        <taxon>Bacillati</taxon>
        <taxon>Bacillota</taxon>
        <taxon>Clostridia</taxon>
        <taxon>Eubacteriales</taxon>
        <taxon>Oscillospiraceae</taxon>
        <taxon>Oscillospiraceae incertae sedis</taxon>
        <taxon>Candidatus Egerieicola</taxon>
    </lineage>
</organism>
<evidence type="ECO:0000313" key="1">
    <source>
        <dbReference type="EMBL" id="HIR41257.1"/>
    </source>
</evidence>
<dbReference type="InterPro" id="IPR010144">
    <property type="entry name" value="CRISPR-assoc_prot_Csd1-typ"/>
</dbReference>
<dbReference type="Proteomes" id="UP000886749">
    <property type="component" value="Unassembled WGS sequence"/>
</dbReference>
<protein>
    <submittedName>
        <fullName evidence="1">Type I-C CRISPR-associated protein Cas8c/Csd1</fullName>
    </submittedName>
</protein>
<dbReference type="AlphaFoldDB" id="A0A9D1AJ03"/>
<dbReference type="NCBIfam" id="TIGR01863">
    <property type="entry name" value="cas_Csd1"/>
    <property type="match status" value="1"/>
</dbReference>
<sequence length="656" mass="73993">MGWIDRCYQTYEKNLDQVGRPSASIRFGWEAPTLLPVAHTTQKVNIEVNLSGSGEFLSARVLRSEEMTTVIPCTEESSARTSGAVPHPLVDKLQYIAGDYIAYGGTKQSMWTEYLVQLQAWCDSSYGLEPVRAVLLYLKKGCLIHDLVSCKVLLADGKGCLLKKWTGPKEDTPPIFHSVISGDQLESFVRFQVDGNLLSSDPEVWDNYTQYYRSILKNMGICYVQGREMPVSFLNPSKIRNASDRAKLISSNDTTNFTYRGRFDNAQEALSIGYDTTQKAHSALRWLVGRQGIQNGDQTILVWGTENEPIPSVVGDTLDFVVGSLSDLEDDDDDLGTPCKAVANLPKTREAFAAEFNKAVQGYRHALTAHSQVSVIVLDSATAGRLSIRYYRELQGSCLMNHIVDWHKTFDWELRYRKLKIQENSKKKWVPITFVGTPAPADIAAAAYGAKVDEKLKQQTVERLLPCITEGRFFPKDIMLAVVRRASNGIALDPWEASKNRSIACALIKGYYHRNLKEEYTMALDETCSDRSYLYGRILACADQLEQYAIYNTAGEKTSRPTNALRYEVAYTQHPAKTLALLRKQLKPYLERLIKAKKSTYADDLMLQLIARIPVEQFNDQPLTELYLLGYTCQRAEFFKKADTNEKDEAMPDLDQ</sequence>
<gene>
    <name evidence="1" type="primary">cas8c</name>
    <name evidence="1" type="ORF">IAB36_05470</name>
</gene>
<evidence type="ECO:0000313" key="2">
    <source>
        <dbReference type="Proteomes" id="UP000886749"/>
    </source>
</evidence>
<accession>A0A9D1AJ03</accession>
<comment type="caution">
    <text evidence="1">The sequence shown here is derived from an EMBL/GenBank/DDBJ whole genome shotgun (WGS) entry which is preliminary data.</text>
</comment>
<proteinExistence type="predicted"/>
<reference evidence="1" key="1">
    <citation type="submission" date="2020-10" db="EMBL/GenBank/DDBJ databases">
        <authorList>
            <person name="Gilroy R."/>
        </authorList>
    </citation>
    <scope>NUCLEOTIDE SEQUENCE</scope>
    <source>
        <strain evidence="1">CHK184-25365</strain>
    </source>
</reference>